<reference evidence="7 8" key="1">
    <citation type="submission" date="2021-01" db="EMBL/GenBank/DDBJ databases">
        <title>Genomic Encyclopedia of Type Strains, Phase IV (KMG-IV): sequencing the most valuable type-strain genomes for metagenomic binning, comparative biology and taxonomic classification.</title>
        <authorList>
            <person name="Goeker M."/>
        </authorList>
    </citation>
    <scope>NUCLEOTIDE SEQUENCE [LARGE SCALE GENOMIC DNA]</scope>
    <source>
        <strain evidence="7 8">DSM 24436</strain>
    </source>
</reference>
<protein>
    <submittedName>
        <fullName evidence="7">ATP-dependent Clp protease ATP-binding subunit ClpC</fullName>
    </submittedName>
</protein>
<organism evidence="7 8">
    <name type="scientific">Fusibacter tunisiensis</name>
    <dbReference type="NCBI Taxonomy" id="1008308"/>
    <lineage>
        <taxon>Bacteria</taxon>
        <taxon>Bacillati</taxon>
        <taxon>Bacillota</taxon>
        <taxon>Clostridia</taxon>
        <taxon>Eubacteriales</taxon>
        <taxon>Eubacteriales Family XII. Incertae Sedis</taxon>
        <taxon>Fusibacter</taxon>
    </lineage>
</organism>
<keyword evidence="1 5" id="KW-0677">Repeat</keyword>
<evidence type="ECO:0000259" key="6">
    <source>
        <dbReference type="PROSITE" id="PS51903"/>
    </source>
</evidence>
<dbReference type="SMART" id="SM00382">
    <property type="entry name" value="AAA"/>
    <property type="match status" value="2"/>
</dbReference>
<dbReference type="PRINTS" id="PR00300">
    <property type="entry name" value="CLPPROTEASEA"/>
</dbReference>
<dbReference type="Proteomes" id="UP000767854">
    <property type="component" value="Unassembled WGS sequence"/>
</dbReference>
<feature type="domain" description="Clp R" evidence="6">
    <location>
        <begin position="2"/>
        <end position="148"/>
    </location>
</feature>
<gene>
    <name evidence="7" type="ORF">JOC49_001306</name>
</gene>
<dbReference type="InterPro" id="IPR036628">
    <property type="entry name" value="Clp_N_dom_sf"/>
</dbReference>
<dbReference type="InterPro" id="IPR004176">
    <property type="entry name" value="Clp_R_N"/>
</dbReference>
<dbReference type="InterPro" id="IPR027417">
    <property type="entry name" value="P-loop_NTPase"/>
</dbReference>
<keyword evidence="7" id="KW-0645">Protease</keyword>
<dbReference type="Pfam" id="PF10431">
    <property type="entry name" value="ClpB_D2-small"/>
    <property type="match status" value="1"/>
</dbReference>
<dbReference type="GO" id="GO:0006508">
    <property type="term" value="P:proteolysis"/>
    <property type="evidence" value="ECO:0007669"/>
    <property type="project" value="UniProtKB-KW"/>
</dbReference>
<dbReference type="InterPro" id="IPR050130">
    <property type="entry name" value="ClpA_ClpB"/>
</dbReference>
<dbReference type="SUPFAM" id="SSF52540">
    <property type="entry name" value="P-loop containing nucleoside triphosphate hydrolases"/>
    <property type="match status" value="2"/>
</dbReference>
<dbReference type="CDD" id="cd00009">
    <property type="entry name" value="AAA"/>
    <property type="match status" value="1"/>
</dbReference>
<dbReference type="GO" id="GO:0005524">
    <property type="term" value="F:ATP binding"/>
    <property type="evidence" value="ECO:0007669"/>
    <property type="project" value="UniProtKB-KW"/>
</dbReference>
<evidence type="ECO:0000256" key="1">
    <source>
        <dbReference type="ARBA" id="ARBA00022737"/>
    </source>
</evidence>
<evidence type="ECO:0000256" key="3">
    <source>
        <dbReference type="ARBA" id="ARBA00022840"/>
    </source>
</evidence>
<dbReference type="Gene3D" id="1.10.1780.10">
    <property type="entry name" value="Clp, N-terminal domain"/>
    <property type="match status" value="1"/>
</dbReference>
<dbReference type="Pfam" id="PF00004">
    <property type="entry name" value="AAA"/>
    <property type="match status" value="1"/>
</dbReference>
<dbReference type="PANTHER" id="PTHR11638:SF18">
    <property type="entry name" value="HEAT SHOCK PROTEIN 104"/>
    <property type="match status" value="1"/>
</dbReference>
<dbReference type="InterPro" id="IPR003593">
    <property type="entry name" value="AAA+_ATPase"/>
</dbReference>
<dbReference type="SMART" id="SM01086">
    <property type="entry name" value="ClpB_D2-small"/>
    <property type="match status" value="1"/>
</dbReference>
<dbReference type="InterPro" id="IPR003959">
    <property type="entry name" value="ATPase_AAA_core"/>
</dbReference>
<dbReference type="RefSeq" id="WP_204663590.1">
    <property type="nucleotide sequence ID" value="NZ_JAFBDT010000008.1"/>
</dbReference>
<evidence type="ECO:0000313" key="8">
    <source>
        <dbReference type="Proteomes" id="UP000767854"/>
    </source>
</evidence>
<name>A0ABS2MQT2_9FIRM</name>
<dbReference type="InterPro" id="IPR019489">
    <property type="entry name" value="Clp_ATPase_C"/>
</dbReference>
<dbReference type="Gene3D" id="3.40.50.300">
    <property type="entry name" value="P-loop containing nucleotide triphosphate hydrolases"/>
    <property type="match status" value="2"/>
</dbReference>
<keyword evidence="7" id="KW-0378">Hydrolase</keyword>
<comment type="caution">
    <text evidence="7">The sequence shown here is derived from an EMBL/GenBank/DDBJ whole genome shotgun (WGS) entry which is preliminary data.</text>
</comment>
<keyword evidence="2" id="KW-0547">Nucleotide-binding</keyword>
<dbReference type="Gene3D" id="4.10.860.10">
    <property type="entry name" value="UVR domain"/>
    <property type="match status" value="1"/>
</dbReference>
<dbReference type="Pfam" id="PF02861">
    <property type="entry name" value="Clp_N"/>
    <property type="match status" value="1"/>
</dbReference>
<sequence>MLNYNFDEKSNDVINNAFASARDLGHAFVGTEHLVLGLSMISGVKLSEVLDDYGVTTERLNEEIIKLIGRGKGGNSIEDYTRHAKDVLRRSYGYALKTNNAEIMPEHIFLSIMHENQCMGYRILKNSGLDFSKILLEPTPKIGKIIKENQSGAFEIKTMDLLESYEEKDALQMGVDLTEMAKDVPFEDVFGRDGIIDRMIQVLSRKTKNNICLVGDPGVGKTAIVHGLANRLASRNLSEELKGKRLIEVNIASLVSGTSYRGQFEERMQKWMEQLLRDDDVIVFFDEFHNLIGTGATGEKSLDAVGLMKPHLATGKIQLIGATTYEEFHKYIEPDQALVRRLTLVDVDEPSDTEALDIMRHIKVNYEQHHNVIISEEAIESAVYLSKRYIIGRRLPDKAIDLIDEACSRKRFENLKNLELIDELKYRLNRLRQEKEDSLLEMDLVRASKIQDEEKKILSSIEKDEAIKTLMATQKLVVTKSDVEHVVSEWTGVPIHKMSAFDVERLRQLPEHLGARILGQNHAVESVSRALKRMRIGIQTPNRPTGVFMFVGPTGVGKTELAKTIAEIYYGDERQLIQVDMSEYMEKHSVSKLIGSPPGYEGNREGGHLTNAVKKNPYSVVLFDEVEKAHPEVLDVLLQLMDEGKLKDGKGFSIDFRNTLIVLTSNIGSEFKASRKMGFSTANSDILAEEYVRDACKAYFRPEFLNRIDEVVVFNPLDLESAALIVRQYVDAFSRQMAIRQIVVNVSDTVCTYIAERYYTQAYGARPLSRAVDREIKDVVSDILLDTEFAKNEISFNYNQEDGCVYVED</sequence>
<dbReference type="PROSITE" id="PS51903">
    <property type="entry name" value="CLP_R"/>
    <property type="match status" value="1"/>
</dbReference>
<dbReference type="InterPro" id="IPR041546">
    <property type="entry name" value="ClpA/ClpB_AAA_lid"/>
</dbReference>
<dbReference type="GO" id="GO:0008233">
    <property type="term" value="F:peptidase activity"/>
    <property type="evidence" value="ECO:0007669"/>
    <property type="project" value="UniProtKB-KW"/>
</dbReference>
<dbReference type="CDD" id="cd19499">
    <property type="entry name" value="RecA-like_ClpB_Hsp104-like"/>
    <property type="match status" value="1"/>
</dbReference>
<evidence type="ECO:0000256" key="5">
    <source>
        <dbReference type="PROSITE-ProRule" id="PRU01251"/>
    </source>
</evidence>
<dbReference type="SUPFAM" id="SSF81923">
    <property type="entry name" value="Double Clp-N motif"/>
    <property type="match status" value="1"/>
</dbReference>
<evidence type="ECO:0000256" key="2">
    <source>
        <dbReference type="ARBA" id="ARBA00022741"/>
    </source>
</evidence>
<keyword evidence="3 7" id="KW-0067">ATP-binding</keyword>
<dbReference type="Gene3D" id="1.10.8.60">
    <property type="match status" value="2"/>
</dbReference>
<proteinExistence type="predicted"/>
<evidence type="ECO:0000256" key="4">
    <source>
        <dbReference type="ARBA" id="ARBA00023186"/>
    </source>
</evidence>
<evidence type="ECO:0000313" key="7">
    <source>
        <dbReference type="EMBL" id="MBM7561765.1"/>
    </source>
</evidence>
<accession>A0ABS2MQT2</accession>
<dbReference type="Pfam" id="PF17871">
    <property type="entry name" value="AAA_lid_9"/>
    <property type="match status" value="1"/>
</dbReference>
<keyword evidence="4" id="KW-0143">Chaperone</keyword>
<dbReference type="Pfam" id="PF07724">
    <property type="entry name" value="AAA_2"/>
    <property type="match status" value="1"/>
</dbReference>
<dbReference type="InterPro" id="IPR001270">
    <property type="entry name" value="ClpA/B"/>
</dbReference>
<keyword evidence="8" id="KW-1185">Reference proteome</keyword>
<dbReference type="PANTHER" id="PTHR11638">
    <property type="entry name" value="ATP-DEPENDENT CLP PROTEASE"/>
    <property type="match status" value="1"/>
</dbReference>
<dbReference type="EMBL" id="JAFBDT010000008">
    <property type="protein sequence ID" value="MBM7561765.1"/>
    <property type="molecule type" value="Genomic_DNA"/>
</dbReference>